<comment type="caution">
    <text evidence="2">The sequence shown here is derived from an EMBL/GenBank/DDBJ whole genome shotgun (WGS) entry which is preliminary data.</text>
</comment>
<dbReference type="EMBL" id="BGZK01000076">
    <property type="protein sequence ID" value="GBP15990.1"/>
    <property type="molecule type" value="Genomic_DNA"/>
</dbReference>
<organism evidence="2 3">
    <name type="scientific">Eumeta variegata</name>
    <name type="common">Bagworm moth</name>
    <name type="synonym">Eumeta japonica</name>
    <dbReference type="NCBI Taxonomy" id="151549"/>
    <lineage>
        <taxon>Eukaryota</taxon>
        <taxon>Metazoa</taxon>
        <taxon>Ecdysozoa</taxon>
        <taxon>Arthropoda</taxon>
        <taxon>Hexapoda</taxon>
        <taxon>Insecta</taxon>
        <taxon>Pterygota</taxon>
        <taxon>Neoptera</taxon>
        <taxon>Endopterygota</taxon>
        <taxon>Lepidoptera</taxon>
        <taxon>Glossata</taxon>
        <taxon>Ditrysia</taxon>
        <taxon>Tineoidea</taxon>
        <taxon>Psychidae</taxon>
        <taxon>Oiketicinae</taxon>
        <taxon>Eumeta</taxon>
    </lineage>
</organism>
<evidence type="ECO:0000313" key="2">
    <source>
        <dbReference type="EMBL" id="GBP15990.1"/>
    </source>
</evidence>
<proteinExistence type="predicted"/>
<dbReference type="Proteomes" id="UP000299102">
    <property type="component" value="Unassembled WGS sequence"/>
</dbReference>
<reference evidence="2 3" key="1">
    <citation type="journal article" date="2019" name="Commun. Biol.">
        <title>The bagworm genome reveals a unique fibroin gene that provides high tensile strength.</title>
        <authorList>
            <person name="Kono N."/>
            <person name="Nakamura H."/>
            <person name="Ohtoshi R."/>
            <person name="Tomita M."/>
            <person name="Numata K."/>
            <person name="Arakawa K."/>
        </authorList>
    </citation>
    <scope>NUCLEOTIDE SEQUENCE [LARGE SCALE GENOMIC DNA]</scope>
</reference>
<name>A0A4C1TPT5_EUMVA</name>
<gene>
    <name evidence="2" type="ORF">EVAR_94338_1</name>
</gene>
<feature type="region of interest" description="Disordered" evidence="1">
    <location>
        <begin position="1"/>
        <end position="42"/>
    </location>
</feature>
<accession>A0A4C1TPT5</accession>
<protein>
    <submittedName>
        <fullName evidence="2">Uncharacterized protein</fullName>
    </submittedName>
</protein>
<feature type="compositionally biased region" description="Basic and acidic residues" evidence="1">
    <location>
        <begin position="1"/>
        <end position="20"/>
    </location>
</feature>
<dbReference type="AlphaFoldDB" id="A0A4C1TPT5"/>
<evidence type="ECO:0000313" key="3">
    <source>
        <dbReference type="Proteomes" id="UP000299102"/>
    </source>
</evidence>
<keyword evidence="3" id="KW-1185">Reference proteome</keyword>
<evidence type="ECO:0000256" key="1">
    <source>
        <dbReference type="SAM" id="MobiDB-lite"/>
    </source>
</evidence>
<sequence>MISGSEHHSESSRAECEHQRAGHLQRHVPEAGLHGHHRWEHRQDRRFWSPSVVYWTRQNKPKEPNLEESTSSH</sequence>